<evidence type="ECO:0000256" key="3">
    <source>
        <dbReference type="RuleBase" id="RU361235"/>
    </source>
</evidence>
<dbReference type="InterPro" id="IPR002018">
    <property type="entry name" value="CarbesteraseB"/>
</dbReference>
<sequence length="526" mass="55612">MTSEHRVAEAPAGRFHGEDLDGVHRWRGIRYALAPTGALRWRDPVAAPDGGAAAVPARSYGPAAPQQSNPAVPLGPDTATDEDCLFLNVWAPESASASDSADARPVMVWIHGGAYTFGSASQPLFDGAALVRAGDVVLVTINYRLGALGFLDLSGVASGEFDGNLALKDVLLALRWVQRNIAAFGGDPGRVTVFGESAGGGLVTTLLATPSAEGLFHRAIAQSSPVSSVYGPERALSVAERFLAEAGGSGGSGGPAETGTAIAARLRELPIDEIVRAGTAVYASVPDDAPGTLAFAPVVDGALVPEAPVTVLSEGRGIPVPLIIGTNRDEASLFKFMKSPLIPITGDRLERMFDDMRAELPGADLPSESQVLGAYEGARHRALGLGIARDIGFRMPSLWAAEGHARVAPVWFYRFDHSSPFLHLIGLGATHATELPYLWGNLDGGPKDPTFRLGGRRIARRISARMQQRWTGFAHGRDPEADGAAQWLPYTADARDTLVIDGIDRSAPDLDRALRLGWGDRVLTFE</sequence>
<organism evidence="5 6">
    <name type="scientific">Leucobacter iarius</name>
    <dbReference type="NCBI Taxonomy" id="333963"/>
    <lineage>
        <taxon>Bacteria</taxon>
        <taxon>Bacillati</taxon>
        <taxon>Actinomycetota</taxon>
        <taxon>Actinomycetes</taxon>
        <taxon>Micrococcales</taxon>
        <taxon>Microbacteriaceae</taxon>
        <taxon>Leucobacter</taxon>
    </lineage>
</organism>
<evidence type="ECO:0000313" key="6">
    <source>
        <dbReference type="Proteomes" id="UP001500851"/>
    </source>
</evidence>
<dbReference type="InterPro" id="IPR050309">
    <property type="entry name" value="Type-B_Carboxylest/Lipase"/>
</dbReference>
<keyword evidence="2 3" id="KW-0378">Hydrolase</keyword>
<reference evidence="6" key="1">
    <citation type="journal article" date="2019" name="Int. J. Syst. Evol. Microbiol.">
        <title>The Global Catalogue of Microorganisms (GCM) 10K type strain sequencing project: providing services to taxonomists for standard genome sequencing and annotation.</title>
        <authorList>
            <consortium name="The Broad Institute Genomics Platform"/>
            <consortium name="The Broad Institute Genome Sequencing Center for Infectious Disease"/>
            <person name="Wu L."/>
            <person name="Ma J."/>
        </authorList>
    </citation>
    <scope>NUCLEOTIDE SEQUENCE [LARGE SCALE GENOMIC DNA]</scope>
    <source>
        <strain evidence="6">JCM 14736</strain>
    </source>
</reference>
<dbReference type="Pfam" id="PF00135">
    <property type="entry name" value="COesterase"/>
    <property type="match status" value="1"/>
</dbReference>
<feature type="domain" description="Carboxylesterase type B" evidence="4">
    <location>
        <begin position="7"/>
        <end position="500"/>
    </location>
</feature>
<dbReference type="EMBL" id="BAAAOB010000002">
    <property type="protein sequence ID" value="GAA1792742.1"/>
    <property type="molecule type" value="Genomic_DNA"/>
</dbReference>
<dbReference type="Proteomes" id="UP001500851">
    <property type="component" value="Unassembled WGS sequence"/>
</dbReference>
<evidence type="ECO:0000259" key="4">
    <source>
        <dbReference type="Pfam" id="PF00135"/>
    </source>
</evidence>
<gene>
    <name evidence="5" type="ORF">GCM10009768_22140</name>
</gene>
<name>A0ABP4XRW3_9MICO</name>
<dbReference type="InterPro" id="IPR019819">
    <property type="entry name" value="Carboxylesterase_B_CS"/>
</dbReference>
<keyword evidence="6" id="KW-1185">Reference proteome</keyword>
<dbReference type="Gene3D" id="3.40.50.1820">
    <property type="entry name" value="alpha/beta hydrolase"/>
    <property type="match status" value="1"/>
</dbReference>
<evidence type="ECO:0000256" key="1">
    <source>
        <dbReference type="ARBA" id="ARBA00005964"/>
    </source>
</evidence>
<accession>A0ABP4XRW3</accession>
<comment type="similarity">
    <text evidence="1 3">Belongs to the type-B carboxylesterase/lipase family.</text>
</comment>
<dbReference type="SUPFAM" id="SSF53474">
    <property type="entry name" value="alpha/beta-Hydrolases"/>
    <property type="match status" value="1"/>
</dbReference>
<dbReference type="PANTHER" id="PTHR11559">
    <property type="entry name" value="CARBOXYLESTERASE"/>
    <property type="match status" value="1"/>
</dbReference>
<comment type="caution">
    <text evidence="5">The sequence shown here is derived from an EMBL/GenBank/DDBJ whole genome shotgun (WGS) entry which is preliminary data.</text>
</comment>
<dbReference type="PROSITE" id="PS00941">
    <property type="entry name" value="CARBOXYLESTERASE_B_2"/>
    <property type="match status" value="1"/>
</dbReference>
<protein>
    <recommendedName>
        <fullName evidence="3">Carboxylic ester hydrolase</fullName>
        <ecNumber evidence="3">3.1.1.-</ecNumber>
    </recommendedName>
</protein>
<dbReference type="InterPro" id="IPR029058">
    <property type="entry name" value="AB_hydrolase_fold"/>
</dbReference>
<evidence type="ECO:0000256" key="2">
    <source>
        <dbReference type="ARBA" id="ARBA00022801"/>
    </source>
</evidence>
<dbReference type="PROSITE" id="PS00122">
    <property type="entry name" value="CARBOXYLESTERASE_B_1"/>
    <property type="match status" value="1"/>
</dbReference>
<dbReference type="RefSeq" id="WP_344032221.1">
    <property type="nucleotide sequence ID" value="NZ_BAAAOB010000002.1"/>
</dbReference>
<dbReference type="EC" id="3.1.1.-" evidence="3"/>
<dbReference type="InterPro" id="IPR019826">
    <property type="entry name" value="Carboxylesterase_B_AS"/>
</dbReference>
<evidence type="ECO:0000313" key="5">
    <source>
        <dbReference type="EMBL" id="GAA1792742.1"/>
    </source>
</evidence>
<proteinExistence type="inferred from homology"/>